<proteinExistence type="inferred from homology"/>
<evidence type="ECO:0000256" key="6">
    <source>
        <dbReference type="ARBA" id="ARBA00023136"/>
    </source>
</evidence>
<evidence type="ECO:0000259" key="10">
    <source>
        <dbReference type="Pfam" id="PF00593"/>
    </source>
</evidence>
<evidence type="ECO:0000256" key="4">
    <source>
        <dbReference type="ARBA" id="ARBA00022692"/>
    </source>
</evidence>
<keyword evidence="3 8" id="KW-1134">Transmembrane beta strand</keyword>
<dbReference type="InterPro" id="IPR036942">
    <property type="entry name" value="Beta-barrel_TonB_sf"/>
</dbReference>
<dbReference type="EMBL" id="LWBP01000001">
    <property type="protein sequence ID" value="OQP68684.1"/>
    <property type="molecule type" value="Genomic_DNA"/>
</dbReference>
<dbReference type="Pfam" id="PF13715">
    <property type="entry name" value="CarbopepD_reg_2"/>
    <property type="match status" value="1"/>
</dbReference>
<dbReference type="Gene3D" id="2.60.40.1120">
    <property type="entry name" value="Carboxypeptidase-like, regulatory domain"/>
    <property type="match status" value="1"/>
</dbReference>
<dbReference type="AlphaFoldDB" id="A0A1V9GDN1"/>
<evidence type="ECO:0000313" key="12">
    <source>
        <dbReference type="EMBL" id="OQP68684.1"/>
    </source>
</evidence>
<keyword evidence="13" id="KW-1185">Reference proteome</keyword>
<evidence type="ECO:0000313" key="13">
    <source>
        <dbReference type="Proteomes" id="UP000192276"/>
    </source>
</evidence>
<comment type="subcellular location">
    <subcellularLocation>
        <location evidence="1 8">Cell outer membrane</location>
        <topology evidence="1 8">Multi-pass membrane protein</topology>
    </subcellularLocation>
</comment>
<dbReference type="Pfam" id="PF07715">
    <property type="entry name" value="Plug"/>
    <property type="match status" value="1"/>
</dbReference>
<dbReference type="SUPFAM" id="SSF49464">
    <property type="entry name" value="Carboxypeptidase regulatory domain-like"/>
    <property type="match status" value="1"/>
</dbReference>
<dbReference type="InterPro" id="IPR008969">
    <property type="entry name" value="CarboxyPept-like_regulatory"/>
</dbReference>
<keyword evidence="4 8" id="KW-0812">Transmembrane</keyword>
<protein>
    <submittedName>
        <fullName evidence="12">SusC/RagA family TonB-linked outer membrane protein</fullName>
    </submittedName>
</protein>
<dbReference type="InterPro" id="IPR023997">
    <property type="entry name" value="TonB-dep_OMP_SusC/RagA_CS"/>
</dbReference>
<dbReference type="InterPro" id="IPR000531">
    <property type="entry name" value="Beta-barrel_TonB"/>
</dbReference>
<accession>A0A1V9GDN1</accession>
<evidence type="ECO:0000256" key="1">
    <source>
        <dbReference type="ARBA" id="ARBA00004571"/>
    </source>
</evidence>
<sequence length="1017" mass="112699">MIILYDAKSPELTNNNATVILTAPAEEKRIDREIAGVVLNDKKEPVVGASVFIQGTTIGTTTDAGGKFRLMVPGNETVTLEISYVGYQTQKIEVNENTASVNVTMNASVGGLNEVIVIGYGTQRKGDVTSAVASVKAENFIKGSVRDAGQLIQGKVAGLTVVNPSGDPTGSSQIILRGQSTLMGQNQNPLVLIDGVPGDLRMITPQDIESIDVLKDGSAAAIYGTRGTNGVIFITTKRAGANNRTSVDYGAFASVQTIARKLDMSTAGDMRAQIAAGQRQNQLIDQGASTDWLKEITRTPFSQDHNLTVRGGNSTTNYLASLNYDNAQGLFLKSYNQLFAGRFDINHSMFNNRLKVNINAFSSSRKLNGFNTGQYLQALRQNPTAPVKNPDGTWFQELSKFEYQSPVSDLHESDGQTNEALTRFNGSLAYTPVKGLKLSALFSYSKWMQEYGYAETKQHVSTLRDSRNGYARTGGAESIDRLMELTAEYSKSLLNHNFTLLGGYSYQENDYNNHFMENWDFPTDIFGWHNIGLGRAISSGDFVNLIRNFRSETNLIGFFGRLSYNYDQKYLFMASIRREAASQLWGTNNKWGVFPAVSAGWRISREAFMDGQDIINDLKLRAGYGVTGSQPSDLFRGVALLGYSGFVLSNGAWIQTLVPTQNANPDLKWEEKRETNIGLDFSLLNNRIGGSIDLYNRQIHNLLYLFEVPSPPNLYNRTLANVGTLENKGIEISLNFVPVSKKDFQWNSTLNFSTNSNKLKSLSNDLYKTSTDYLRVGAIFPPIQTFSHLLKVGGPVGDFYGYKVIDVGNDPADVANYGQWIYEGKDGKPVNYTAFGHSFEDKKVIGNGLPKYYLAWNNNFRYKNWDLAITQRGAFKFQVANLQRMMFENPTQAQYNLLKNAYDPVFGKTQLKSPVEFNSYYIENGDFWKIDNITLGYNVKTAGLKYIRSARFYIATLNTFIITGYKGIDPEVSLRNGTSSAQSGVVQVPTSGLDPGMDSPFKYPTTRSFSVGLNVTF</sequence>
<name>A0A1V9GDN1_9BACT</name>
<dbReference type="NCBIfam" id="TIGR04057">
    <property type="entry name" value="SusC_RagA_signa"/>
    <property type="match status" value="1"/>
</dbReference>
<keyword evidence="5 9" id="KW-0798">TonB box</keyword>
<dbReference type="STRING" id="550983.A4R26_01905"/>
<keyword evidence="2 8" id="KW-0813">Transport</keyword>
<evidence type="ECO:0000259" key="11">
    <source>
        <dbReference type="Pfam" id="PF07715"/>
    </source>
</evidence>
<dbReference type="Proteomes" id="UP000192276">
    <property type="component" value="Unassembled WGS sequence"/>
</dbReference>
<evidence type="ECO:0000256" key="5">
    <source>
        <dbReference type="ARBA" id="ARBA00023077"/>
    </source>
</evidence>
<evidence type="ECO:0000256" key="3">
    <source>
        <dbReference type="ARBA" id="ARBA00022452"/>
    </source>
</evidence>
<keyword evidence="6 8" id="KW-0472">Membrane</keyword>
<dbReference type="Gene3D" id="2.170.130.10">
    <property type="entry name" value="TonB-dependent receptor, plug domain"/>
    <property type="match status" value="1"/>
</dbReference>
<dbReference type="Pfam" id="PF00593">
    <property type="entry name" value="TonB_dep_Rec_b-barrel"/>
    <property type="match status" value="1"/>
</dbReference>
<evidence type="ECO:0000256" key="7">
    <source>
        <dbReference type="ARBA" id="ARBA00023237"/>
    </source>
</evidence>
<dbReference type="PROSITE" id="PS52016">
    <property type="entry name" value="TONB_DEPENDENT_REC_3"/>
    <property type="match status" value="1"/>
</dbReference>
<dbReference type="InterPro" id="IPR037066">
    <property type="entry name" value="Plug_dom_sf"/>
</dbReference>
<gene>
    <name evidence="12" type="ORF">A4R26_01905</name>
</gene>
<reference evidence="13" key="1">
    <citation type="submission" date="2016-04" db="EMBL/GenBank/DDBJ databases">
        <authorList>
            <person name="Chen L."/>
            <person name="Zhuang W."/>
            <person name="Wang G."/>
        </authorList>
    </citation>
    <scope>NUCLEOTIDE SEQUENCE [LARGE SCALE GENOMIC DNA]</scope>
    <source>
        <strain evidence="13">208</strain>
    </source>
</reference>
<dbReference type="InterPro" id="IPR023996">
    <property type="entry name" value="TonB-dep_OMP_SusC/RagA"/>
</dbReference>
<evidence type="ECO:0000256" key="9">
    <source>
        <dbReference type="RuleBase" id="RU003357"/>
    </source>
</evidence>
<dbReference type="GO" id="GO:0009279">
    <property type="term" value="C:cell outer membrane"/>
    <property type="evidence" value="ECO:0007669"/>
    <property type="project" value="UniProtKB-SubCell"/>
</dbReference>
<dbReference type="InterPro" id="IPR012910">
    <property type="entry name" value="Plug_dom"/>
</dbReference>
<dbReference type="NCBIfam" id="TIGR04056">
    <property type="entry name" value="OMP_RagA_SusC"/>
    <property type="match status" value="1"/>
</dbReference>
<dbReference type="SUPFAM" id="SSF56935">
    <property type="entry name" value="Porins"/>
    <property type="match status" value="1"/>
</dbReference>
<feature type="domain" description="TonB-dependent receptor-like beta-barrel" evidence="10">
    <location>
        <begin position="370"/>
        <end position="818"/>
    </location>
</feature>
<evidence type="ECO:0000256" key="8">
    <source>
        <dbReference type="PROSITE-ProRule" id="PRU01360"/>
    </source>
</evidence>
<dbReference type="InterPro" id="IPR039426">
    <property type="entry name" value="TonB-dep_rcpt-like"/>
</dbReference>
<comment type="similarity">
    <text evidence="8 9">Belongs to the TonB-dependent receptor family.</text>
</comment>
<dbReference type="Gene3D" id="2.40.170.20">
    <property type="entry name" value="TonB-dependent receptor, beta-barrel domain"/>
    <property type="match status" value="1"/>
</dbReference>
<comment type="caution">
    <text evidence="12">The sequence shown here is derived from an EMBL/GenBank/DDBJ whole genome shotgun (WGS) entry which is preliminary data.</text>
</comment>
<keyword evidence="7 8" id="KW-0998">Cell outer membrane</keyword>
<organism evidence="12 13">
    <name type="scientific">Niastella populi</name>
    <dbReference type="NCBI Taxonomy" id="550983"/>
    <lineage>
        <taxon>Bacteria</taxon>
        <taxon>Pseudomonadati</taxon>
        <taxon>Bacteroidota</taxon>
        <taxon>Chitinophagia</taxon>
        <taxon>Chitinophagales</taxon>
        <taxon>Chitinophagaceae</taxon>
        <taxon>Niastella</taxon>
    </lineage>
</organism>
<evidence type="ECO:0000256" key="2">
    <source>
        <dbReference type="ARBA" id="ARBA00022448"/>
    </source>
</evidence>
<feature type="domain" description="TonB-dependent receptor plug" evidence="11">
    <location>
        <begin position="126"/>
        <end position="231"/>
    </location>
</feature>